<feature type="region of interest" description="Disordered" evidence="5">
    <location>
        <begin position="86"/>
        <end position="237"/>
    </location>
</feature>
<evidence type="ECO:0000256" key="2">
    <source>
        <dbReference type="ARBA" id="ARBA00022771"/>
    </source>
</evidence>
<feature type="compositionally biased region" description="Acidic residues" evidence="5">
    <location>
        <begin position="109"/>
        <end position="135"/>
    </location>
</feature>
<sequence length="259" mass="27632">MSRKDCELCGGPARMFCESDDASLCWDCDEKVHAANFLVAKHSRTLLCHDCYSPTPWKAAGLRLGQAFSVCSGCAVGHGENCGVEESTIRRGDEDGGVGDSSGPPGSESESDGEYFSDTEGSSDDEDEEDEEDGENQVVPWSDSGSIAAAASYSGRDEDASRSSSKRTREIAFESEDDDGCSSWACPDANSQLFDGNSGSNSFSLSRMPRRSNGGDLLQSPEYTADGGQNTSSSGTTAIVEKLRRYNQKIGSNDREDAN</sequence>
<evidence type="ECO:0000256" key="3">
    <source>
        <dbReference type="ARBA" id="ARBA00022833"/>
    </source>
</evidence>
<dbReference type="InterPro" id="IPR000315">
    <property type="entry name" value="Znf_B-box"/>
</dbReference>
<dbReference type="PANTHER" id="PTHR31717:SF60">
    <property type="entry name" value="B-BOX TYPE ZINC FINGER FAMILY PROTEIN"/>
    <property type="match status" value="1"/>
</dbReference>
<dbReference type="InterPro" id="IPR049808">
    <property type="entry name" value="CONSTANS-like_Bbox1"/>
</dbReference>
<comment type="caution">
    <text evidence="7">The sequence shown here is derived from an EMBL/GenBank/DDBJ whole genome shotgun (WGS) entry which is preliminary data.</text>
</comment>
<feature type="domain" description="B box-type" evidence="6">
    <location>
        <begin position="1"/>
        <end position="47"/>
    </location>
</feature>
<feature type="compositionally biased region" description="Polar residues" evidence="5">
    <location>
        <begin position="227"/>
        <end position="237"/>
    </location>
</feature>
<dbReference type="AlphaFoldDB" id="A0A5A7R8Z3"/>
<dbReference type="EMBL" id="BKCP01010848">
    <property type="protein sequence ID" value="GER53918.1"/>
    <property type="molecule type" value="Genomic_DNA"/>
</dbReference>
<dbReference type="GO" id="GO:0008270">
    <property type="term" value="F:zinc ion binding"/>
    <property type="evidence" value="ECO:0007669"/>
    <property type="project" value="UniProtKB-KW"/>
</dbReference>
<evidence type="ECO:0000256" key="4">
    <source>
        <dbReference type="PROSITE-ProRule" id="PRU00024"/>
    </source>
</evidence>
<evidence type="ECO:0000313" key="8">
    <source>
        <dbReference type="Proteomes" id="UP000325081"/>
    </source>
</evidence>
<dbReference type="Proteomes" id="UP000325081">
    <property type="component" value="Unassembled WGS sequence"/>
</dbReference>
<feature type="compositionally biased region" description="Low complexity" evidence="5">
    <location>
        <begin position="142"/>
        <end position="154"/>
    </location>
</feature>
<feature type="compositionally biased region" description="Polar residues" evidence="5">
    <location>
        <begin position="189"/>
        <end position="205"/>
    </location>
</feature>
<dbReference type="OrthoDB" id="153872at2759"/>
<keyword evidence="3" id="KW-0862">Zinc</keyword>
<dbReference type="Pfam" id="PF00643">
    <property type="entry name" value="zf-B_box"/>
    <property type="match status" value="1"/>
</dbReference>
<proteinExistence type="predicted"/>
<accession>A0A5A7R8Z3</accession>
<keyword evidence="2 4" id="KW-0863">Zinc-finger</keyword>
<reference evidence="8" key="1">
    <citation type="journal article" date="2019" name="Curr. Biol.">
        <title>Genome Sequence of Striga asiatica Provides Insight into the Evolution of Plant Parasitism.</title>
        <authorList>
            <person name="Yoshida S."/>
            <person name="Kim S."/>
            <person name="Wafula E.K."/>
            <person name="Tanskanen J."/>
            <person name="Kim Y.M."/>
            <person name="Honaas L."/>
            <person name="Yang Z."/>
            <person name="Spallek T."/>
            <person name="Conn C.E."/>
            <person name="Ichihashi Y."/>
            <person name="Cheong K."/>
            <person name="Cui S."/>
            <person name="Der J.P."/>
            <person name="Gundlach H."/>
            <person name="Jiao Y."/>
            <person name="Hori C."/>
            <person name="Ishida J.K."/>
            <person name="Kasahara H."/>
            <person name="Kiba T."/>
            <person name="Kim M.S."/>
            <person name="Koo N."/>
            <person name="Laohavisit A."/>
            <person name="Lee Y.H."/>
            <person name="Lumba S."/>
            <person name="McCourt P."/>
            <person name="Mortimer J.C."/>
            <person name="Mutuku J.M."/>
            <person name="Nomura T."/>
            <person name="Sasaki-Sekimoto Y."/>
            <person name="Seto Y."/>
            <person name="Wang Y."/>
            <person name="Wakatake T."/>
            <person name="Sakakibara H."/>
            <person name="Demura T."/>
            <person name="Yamaguchi S."/>
            <person name="Yoneyama K."/>
            <person name="Manabe R.I."/>
            <person name="Nelson D.C."/>
            <person name="Schulman A.H."/>
            <person name="Timko M.P."/>
            <person name="dePamphilis C.W."/>
            <person name="Choi D."/>
            <person name="Shirasu K."/>
        </authorList>
    </citation>
    <scope>NUCLEOTIDE SEQUENCE [LARGE SCALE GENOMIC DNA]</scope>
    <source>
        <strain evidence="8">cv. UVA1</strain>
    </source>
</reference>
<feature type="compositionally biased region" description="Basic and acidic residues" evidence="5">
    <location>
        <begin position="155"/>
        <end position="172"/>
    </location>
</feature>
<dbReference type="CDD" id="cd19821">
    <property type="entry name" value="Bbox1_BBX-like"/>
    <property type="match status" value="1"/>
</dbReference>
<dbReference type="PROSITE" id="PS50119">
    <property type="entry name" value="ZF_BBOX"/>
    <property type="match status" value="1"/>
</dbReference>
<name>A0A5A7R8Z3_STRAF</name>
<keyword evidence="1" id="KW-0479">Metal-binding</keyword>
<evidence type="ECO:0000313" key="7">
    <source>
        <dbReference type="EMBL" id="GER53918.1"/>
    </source>
</evidence>
<evidence type="ECO:0000256" key="1">
    <source>
        <dbReference type="ARBA" id="ARBA00022723"/>
    </source>
</evidence>
<dbReference type="PANTHER" id="PTHR31717">
    <property type="entry name" value="ZINC FINGER PROTEIN CONSTANS-LIKE 10"/>
    <property type="match status" value="1"/>
</dbReference>
<gene>
    <name evidence="7" type="ORF">STAS_31471</name>
</gene>
<evidence type="ECO:0000259" key="6">
    <source>
        <dbReference type="PROSITE" id="PS50119"/>
    </source>
</evidence>
<keyword evidence="8" id="KW-1185">Reference proteome</keyword>
<organism evidence="7 8">
    <name type="scientific">Striga asiatica</name>
    <name type="common">Asiatic witchweed</name>
    <name type="synonym">Buchnera asiatica</name>
    <dbReference type="NCBI Taxonomy" id="4170"/>
    <lineage>
        <taxon>Eukaryota</taxon>
        <taxon>Viridiplantae</taxon>
        <taxon>Streptophyta</taxon>
        <taxon>Embryophyta</taxon>
        <taxon>Tracheophyta</taxon>
        <taxon>Spermatophyta</taxon>
        <taxon>Magnoliopsida</taxon>
        <taxon>eudicotyledons</taxon>
        <taxon>Gunneridae</taxon>
        <taxon>Pentapetalae</taxon>
        <taxon>asterids</taxon>
        <taxon>lamiids</taxon>
        <taxon>Lamiales</taxon>
        <taxon>Orobanchaceae</taxon>
        <taxon>Buchnereae</taxon>
        <taxon>Striga</taxon>
    </lineage>
</organism>
<protein>
    <submittedName>
        <fullName evidence="7">B-box type zinc finger family protein</fullName>
    </submittedName>
</protein>
<evidence type="ECO:0000256" key="5">
    <source>
        <dbReference type="SAM" id="MobiDB-lite"/>
    </source>
</evidence>
<dbReference type="SMART" id="SM00336">
    <property type="entry name" value="BBOX"/>
    <property type="match status" value="1"/>
</dbReference>